<dbReference type="Proteomes" id="UP000481417">
    <property type="component" value="Unassembled WGS sequence"/>
</dbReference>
<dbReference type="AlphaFoldDB" id="A0A6L6HIF7"/>
<dbReference type="InterPro" id="IPR015422">
    <property type="entry name" value="PyrdxlP-dep_Trfase_small"/>
</dbReference>
<accession>A0A6L6HIF7</accession>
<dbReference type="InterPro" id="IPR015421">
    <property type="entry name" value="PyrdxlP-dep_Trfase_major"/>
</dbReference>
<evidence type="ECO:0000313" key="1">
    <source>
        <dbReference type="EMBL" id="MTD98936.1"/>
    </source>
</evidence>
<dbReference type="SUPFAM" id="SSF53383">
    <property type="entry name" value="PLP-dependent transferases"/>
    <property type="match status" value="1"/>
</dbReference>
<dbReference type="InterPro" id="IPR015424">
    <property type="entry name" value="PyrdxlP-dep_Trfase"/>
</dbReference>
<organism evidence="1 2">
    <name type="scientific">Paracoccus lichenicola</name>
    <dbReference type="NCBI Taxonomy" id="2665644"/>
    <lineage>
        <taxon>Bacteria</taxon>
        <taxon>Pseudomonadati</taxon>
        <taxon>Pseudomonadota</taxon>
        <taxon>Alphaproteobacteria</taxon>
        <taxon>Rhodobacterales</taxon>
        <taxon>Paracoccaceae</taxon>
        <taxon>Paracoccus</taxon>
    </lineage>
</organism>
<evidence type="ECO:0000313" key="2">
    <source>
        <dbReference type="Proteomes" id="UP000481417"/>
    </source>
</evidence>
<dbReference type="Gene3D" id="3.40.640.10">
    <property type="entry name" value="Type I PLP-dependent aspartate aminotransferase-like (Major domain)"/>
    <property type="match status" value="1"/>
</dbReference>
<reference evidence="1 2" key="1">
    <citation type="submission" date="2019-11" db="EMBL/GenBank/DDBJ databases">
        <authorList>
            <person name="Lang L."/>
        </authorList>
    </citation>
    <scope>NUCLEOTIDE SEQUENCE [LARGE SCALE GENOMIC DNA]</scope>
    <source>
        <strain evidence="1 2">YIM 132242</strain>
    </source>
</reference>
<dbReference type="RefSeq" id="WP_154763021.1">
    <property type="nucleotide sequence ID" value="NZ_WMBT01000001.1"/>
</dbReference>
<sequence>MPRNHPGDIDRAAAGSDADGWIDLSKGINRSPWPVPALPEIGDDPTAMDRLVRAAAERFGCLPAQVLAVGCPAMRPVPRLWPPGRASVMAPGCIRHAATLRAAGWQVARAGTVEAMEGADLAILANPGDPDGREWHPEALARLARRVGHLVVDESLADARPDLSLAPALPANALVLRSLRPLWGLRLGVVLAHPALLDRLSDAPADARALHVAALALADRPWADDAILYHAEAALRLDRIAIAAGWRFAGGTHLFRLYDTGDALAAQDRLARAHIRARRCSPGLLRLGIPATRDEWDRLSAALRKN</sequence>
<protein>
    <submittedName>
        <fullName evidence="1">Threonine-phosphate decarboxylase</fullName>
    </submittedName>
</protein>
<dbReference type="Gene3D" id="3.90.1150.10">
    <property type="entry name" value="Aspartate Aminotransferase, domain 1"/>
    <property type="match status" value="1"/>
</dbReference>
<keyword evidence="2" id="KW-1185">Reference proteome</keyword>
<dbReference type="EMBL" id="WMBT01000001">
    <property type="protein sequence ID" value="MTD98936.1"/>
    <property type="molecule type" value="Genomic_DNA"/>
</dbReference>
<proteinExistence type="predicted"/>
<comment type="caution">
    <text evidence="1">The sequence shown here is derived from an EMBL/GenBank/DDBJ whole genome shotgun (WGS) entry which is preliminary data.</text>
</comment>
<gene>
    <name evidence="1" type="ORF">GIY56_01385</name>
</gene>
<name>A0A6L6HIF7_9RHOB</name>